<sequence length="120" mass="13156">MLFETVAGPISLGEALQPRADDFSGGDQFGADCSEFTNGDFTSRGGKVPMGDKLKDVSLPCPEKLGKMMGNTDWQERGQERKNHQSEWATHEVLTGNLPALVRARPGISLEHLNFLPPSW</sequence>
<gene>
    <name evidence="2" type="ORF">B0H17DRAFT_1134379</name>
</gene>
<accession>A0AAD7DFR5</accession>
<evidence type="ECO:0000313" key="3">
    <source>
        <dbReference type="Proteomes" id="UP001221757"/>
    </source>
</evidence>
<name>A0AAD7DFR5_MYCRO</name>
<comment type="caution">
    <text evidence="2">The sequence shown here is derived from an EMBL/GenBank/DDBJ whole genome shotgun (WGS) entry which is preliminary data.</text>
</comment>
<keyword evidence="3" id="KW-1185">Reference proteome</keyword>
<organism evidence="2 3">
    <name type="scientific">Mycena rosella</name>
    <name type="common">Pink bonnet</name>
    <name type="synonym">Agaricus rosellus</name>
    <dbReference type="NCBI Taxonomy" id="1033263"/>
    <lineage>
        <taxon>Eukaryota</taxon>
        <taxon>Fungi</taxon>
        <taxon>Dikarya</taxon>
        <taxon>Basidiomycota</taxon>
        <taxon>Agaricomycotina</taxon>
        <taxon>Agaricomycetes</taxon>
        <taxon>Agaricomycetidae</taxon>
        <taxon>Agaricales</taxon>
        <taxon>Marasmiineae</taxon>
        <taxon>Mycenaceae</taxon>
        <taxon>Mycena</taxon>
    </lineage>
</organism>
<dbReference type="AlphaFoldDB" id="A0AAD7DFR5"/>
<proteinExistence type="predicted"/>
<feature type="compositionally biased region" description="Basic and acidic residues" evidence="1">
    <location>
        <begin position="74"/>
        <end position="85"/>
    </location>
</feature>
<feature type="region of interest" description="Disordered" evidence="1">
    <location>
        <begin position="40"/>
        <end position="87"/>
    </location>
</feature>
<protein>
    <submittedName>
        <fullName evidence="2">Uncharacterized protein</fullName>
    </submittedName>
</protein>
<reference evidence="2" key="1">
    <citation type="submission" date="2023-03" db="EMBL/GenBank/DDBJ databases">
        <title>Massive genome expansion in bonnet fungi (Mycena s.s.) driven by repeated elements and novel gene families across ecological guilds.</title>
        <authorList>
            <consortium name="Lawrence Berkeley National Laboratory"/>
            <person name="Harder C.B."/>
            <person name="Miyauchi S."/>
            <person name="Viragh M."/>
            <person name="Kuo A."/>
            <person name="Thoen E."/>
            <person name="Andreopoulos B."/>
            <person name="Lu D."/>
            <person name="Skrede I."/>
            <person name="Drula E."/>
            <person name="Henrissat B."/>
            <person name="Morin E."/>
            <person name="Kohler A."/>
            <person name="Barry K."/>
            <person name="LaButti K."/>
            <person name="Morin E."/>
            <person name="Salamov A."/>
            <person name="Lipzen A."/>
            <person name="Mereny Z."/>
            <person name="Hegedus B."/>
            <person name="Baldrian P."/>
            <person name="Stursova M."/>
            <person name="Weitz H."/>
            <person name="Taylor A."/>
            <person name="Grigoriev I.V."/>
            <person name="Nagy L.G."/>
            <person name="Martin F."/>
            <person name="Kauserud H."/>
        </authorList>
    </citation>
    <scope>NUCLEOTIDE SEQUENCE</scope>
    <source>
        <strain evidence="2">CBHHK067</strain>
    </source>
</reference>
<evidence type="ECO:0000313" key="2">
    <source>
        <dbReference type="EMBL" id="KAJ7690351.1"/>
    </source>
</evidence>
<evidence type="ECO:0000256" key="1">
    <source>
        <dbReference type="SAM" id="MobiDB-lite"/>
    </source>
</evidence>
<dbReference type="EMBL" id="JARKIE010000065">
    <property type="protein sequence ID" value="KAJ7690351.1"/>
    <property type="molecule type" value="Genomic_DNA"/>
</dbReference>
<dbReference type="Proteomes" id="UP001221757">
    <property type="component" value="Unassembled WGS sequence"/>
</dbReference>